<dbReference type="EMBL" id="BPVZ01000011">
    <property type="protein sequence ID" value="GKU97749.1"/>
    <property type="molecule type" value="Genomic_DNA"/>
</dbReference>
<dbReference type="AlphaFoldDB" id="A0AAV5IKS6"/>
<feature type="compositionally biased region" description="Acidic residues" evidence="1">
    <location>
        <begin position="1"/>
        <end position="10"/>
    </location>
</feature>
<dbReference type="InterPro" id="IPR000073">
    <property type="entry name" value="AB_hydrolase_1"/>
</dbReference>
<dbReference type="Pfam" id="PF00561">
    <property type="entry name" value="Abhydrolase_1"/>
    <property type="match status" value="1"/>
</dbReference>
<accession>A0AAV5IKS6</accession>
<proteinExistence type="predicted"/>
<keyword evidence="5" id="KW-1185">Reference proteome</keyword>
<dbReference type="PANTHER" id="PTHR43689:SF8">
    <property type="entry name" value="ALPHA_BETA-HYDROLASES SUPERFAMILY PROTEIN"/>
    <property type="match status" value="1"/>
</dbReference>
<dbReference type="Gene3D" id="3.40.50.1820">
    <property type="entry name" value="alpha/beta hydrolase"/>
    <property type="match status" value="1"/>
</dbReference>
<name>A0AAV5IKS6_9ROSI</name>
<organism evidence="4 5">
    <name type="scientific">Rubroshorea leprosula</name>
    <dbReference type="NCBI Taxonomy" id="152421"/>
    <lineage>
        <taxon>Eukaryota</taxon>
        <taxon>Viridiplantae</taxon>
        <taxon>Streptophyta</taxon>
        <taxon>Embryophyta</taxon>
        <taxon>Tracheophyta</taxon>
        <taxon>Spermatophyta</taxon>
        <taxon>Magnoliopsida</taxon>
        <taxon>eudicotyledons</taxon>
        <taxon>Gunneridae</taxon>
        <taxon>Pentapetalae</taxon>
        <taxon>rosids</taxon>
        <taxon>malvids</taxon>
        <taxon>Malvales</taxon>
        <taxon>Dipterocarpaceae</taxon>
        <taxon>Rubroshorea</taxon>
    </lineage>
</organism>
<comment type="caution">
    <text evidence="4">The sequence shown here is derived from an EMBL/GenBank/DDBJ whole genome shotgun (WGS) entry which is preliminary data.</text>
</comment>
<keyword evidence="2" id="KW-0812">Transmembrane</keyword>
<feature type="domain" description="AB hydrolase-1" evidence="3">
    <location>
        <begin position="115"/>
        <end position="282"/>
    </location>
</feature>
<sequence>MAIITEEQEPDSPKRQNISEPPKPTSSSSQNPKPQTENPFAFWFYFTVTVSLITLLFSFHSSLSSEDPKSWFLSLPGSLRQHYSNGRIIKVQTGPNQSPIEVFFVEHGASVAENVVIVHGLGLSSYSYRDIIRSLGSKGVRVVAVDLPGNGFSDKSKVEIVEGEVGVLGRLRQAYDLIQEKGVFWAFDQMVETGRAPYEEIESQLLKRKSVKVIELSSEEMGKVLGQVIEALGLASVHLVLHDSALNMGASWILDNSRSVRSVTLIDTGLRSALPLWALDIPVIREVILGFSFAYSRLIGMCCTKEIGFSELEAHRVLLKGRGGRKAVVGMGKRLNYSFDVAEWGALDGIKDIPMQLLWSSHWSNEWTEEGRRVAEALPQAKFIAHSSGRWPQGNATDELAETIAQFISSLPKSVRQVEEEPIPEHIQKMLDEAKATDHHHDHHDHHDHHHHGNGGHGHHGSHAHPQGGGYMDAYGLGHGWGS</sequence>
<evidence type="ECO:0000313" key="5">
    <source>
        <dbReference type="Proteomes" id="UP001054252"/>
    </source>
</evidence>
<dbReference type="InterPro" id="IPR029058">
    <property type="entry name" value="AB_hydrolase_fold"/>
</dbReference>
<gene>
    <name evidence="4" type="ORF">SLEP1_g10847</name>
</gene>
<feature type="compositionally biased region" description="Basic residues" evidence="1">
    <location>
        <begin position="441"/>
        <end position="463"/>
    </location>
</feature>
<protein>
    <recommendedName>
        <fullName evidence="3">AB hydrolase-1 domain-containing protein</fullName>
    </recommendedName>
</protein>
<feature type="transmembrane region" description="Helical" evidence="2">
    <location>
        <begin position="40"/>
        <end position="59"/>
    </location>
</feature>
<feature type="region of interest" description="Disordered" evidence="1">
    <location>
        <begin position="1"/>
        <end position="34"/>
    </location>
</feature>
<feature type="region of interest" description="Disordered" evidence="1">
    <location>
        <begin position="435"/>
        <end position="471"/>
    </location>
</feature>
<keyword evidence="2" id="KW-0472">Membrane</keyword>
<reference evidence="4 5" key="1">
    <citation type="journal article" date="2021" name="Commun. Biol.">
        <title>The genome of Shorea leprosula (Dipterocarpaceae) highlights the ecological relevance of drought in aseasonal tropical rainforests.</title>
        <authorList>
            <person name="Ng K.K.S."/>
            <person name="Kobayashi M.J."/>
            <person name="Fawcett J.A."/>
            <person name="Hatakeyama M."/>
            <person name="Paape T."/>
            <person name="Ng C.H."/>
            <person name="Ang C.C."/>
            <person name="Tnah L.H."/>
            <person name="Lee C.T."/>
            <person name="Nishiyama T."/>
            <person name="Sese J."/>
            <person name="O'Brien M.J."/>
            <person name="Copetti D."/>
            <person name="Mohd Noor M.I."/>
            <person name="Ong R.C."/>
            <person name="Putra M."/>
            <person name="Sireger I.Z."/>
            <person name="Indrioko S."/>
            <person name="Kosugi Y."/>
            <person name="Izuno A."/>
            <person name="Isagi Y."/>
            <person name="Lee S.L."/>
            <person name="Shimizu K.K."/>
        </authorList>
    </citation>
    <scope>NUCLEOTIDE SEQUENCE [LARGE SCALE GENOMIC DNA]</scope>
    <source>
        <strain evidence="4">214</strain>
    </source>
</reference>
<evidence type="ECO:0000256" key="1">
    <source>
        <dbReference type="SAM" id="MobiDB-lite"/>
    </source>
</evidence>
<evidence type="ECO:0000259" key="3">
    <source>
        <dbReference type="Pfam" id="PF00561"/>
    </source>
</evidence>
<evidence type="ECO:0000256" key="2">
    <source>
        <dbReference type="SAM" id="Phobius"/>
    </source>
</evidence>
<dbReference type="SUPFAM" id="SSF53474">
    <property type="entry name" value="alpha/beta-Hydrolases"/>
    <property type="match status" value="1"/>
</dbReference>
<evidence type="ECO:0000313" key="4">
    <source>
        <dbReference type="EMBL" id="GKU97749.1"/>
    </source>
</evidence>
<dbReference type="PANTHER" id="PTHR43689">
    <property type="entry name" value="HYDROLASE"/>
    <property type="match status" value="1"/>
</dbReference>
<feature type="compositionally biased region" description="Polar residues" evidence="1">
    <location>
        <begin position="15"/>
        <end position="34"/>
    </location>
</feature>
<dbReference type="Proteomes" id="UP001054252">
    <property type="component" value="Unassembled WGS sequence"/>
</dbReference>
<keyword evidence="2" id="KW-1133">Transmembrane helix</keyword>